<evidence type="ECO:0000256" key="2">
    <source>
        <dbReference type="ARBA" id="ARBA00022801"/>
    </source>
</evidence>
<dbReference type="AlphaFoldDB" id="A0A1Y6CC31"/>
<dbReference type="PANTHER" id="PTHR23088:SF27">
    <property type="entry name" value="DEAMINATED GLUTATHIONE AMIDASE"/>
    <property type="match status" value="1"/>
</dbReference>
<name>A0A1Y6CC31_9NEIS</name>
<dbReference type="InterPro" id="IPR045254">
    <property type="entry name" value="Nit1/2_C-N_Hydrolase"/>
</dbReference>
<dbReference type="CDD" id="cd07572">
    <property type="entry name" value="nit"/>
    <property type="match status" value="1"/>
</dbReference>
<dbReference type="RefSeq" id="WP_085277430.1">
    <property type="nucleotide sequence ID" value="NZ_FXAG01000022.1"/>
</dbReference>
<dbReference type="PROSITE" id="PS50263">
    <property type="entry name" value="CN_HYDROLASE"/>
    <property type="match status" value="1"/>
</dbReference>
<dbReference type="EMBL" id="FXAG01000022">
    <property type="protein sequence ID" value="SMF45164.1"/>
    <property type="molecule type" value="Genomic_DNA"/>
</dbReference>
<dbReference type="InterPro" id="IPR036526">
    <property type="entry name" value="C-N_Hydrolase_sf"/>
</dbReference>
<dbReference type="SUPFAM" id="SSF56317">
    <property type="entry name" value="Carbon-nitrogen hydrolase"/>
    <property type="match status" value="1"/>
</dbReference>
<dbReference type="PROSITE" id="PS01227">
    <property type="entry name" value="UPF0012"/>
    <property type="match status" value="1"/>
</dbReference>
<evidence type="ECO:0000313" key="5">
    <source>
        <dbReference type="Proteomes" id="UP000192920"/>
    </source>
</evidence>
<keyword evidence="2" id="KW-0378">Hydrolase</keyword>
<reference evidence="5" key="1">
    <citation type="submission" date="2017-04" db="EMBL/GenBank/DDBJ databases">
        <authorList>
            <person name="Varghese N."/>
            <person name="Submissions S."/>
        </authorList>
    </citation>
    <scope>NUCLEOTIDE SEQUENCE [LARGE SCALE GENOMIC DNA]</scope>
    <source>
        <strain evidence="5">DSM 22618</strain>
    </source>
</reference>
<evidence type="ECO:0000313" key="4">
    <source>
        <dbReference type="EMBL" id="SMF45164.1"/>
    </source>
</evidence>
<dbReference type="InterPro" id="IPR003010">
    <property type="entry name" value="C-N_Hydrolase"/>
</dbReference>
<organism evidence="4 5">
    <name type="scientific">Pseudogulbenkiania subflava DSM 22618</name>
    <dbReference type="NCBI Taxonomy" id="1123014"/>
    <lineage>
        <taxon>Bacteria</taxon>
        <taxon>Pseudomonadati</taxon>
        <taxon>Pseudomonadota</taxon>
        <taxon>Betaproteobacteria</taxon>
        <taxon>Neisseriales</taxon>
        <taxon>Chromobacteriaceae</taxon>
        <taxon>Pseudogulbenkiania</taxon>
    </lineage>
</organism>
<keyword evidence="5" id="KW-1185">Reference proteome</keyword>
<dbReference type="InterPro" id="IPR001110">
    <property type="entry name" value="UPF0012_CS"/>
</dbReference>
<dbReference type="Proteomes" id="UP000192920">
    <property type="component" value="Unassembled WGS sequence"/>
</dbReference>
<dbReference type="Pfam" id="PF00795">
    <property type="entry name" value="CN_hydrolase"/>
    <property type="match status" value="1"/>
</dbReference>
<dbReference type="GO" id="GO:0016811">
    <property type="term" value="F:hydrolase activity, acting on carbon-nitrogen (but not peptide) bonds, in linear amides"/>
    <property type="evidence" value="ECO:0007669"/>
    <property type="project" value="InterPro"/>
</dbReference>
<dbReference type="Gene3D" id="3.60.110.10">
    <property type="entry name" value="Carbon-nitrogen hydrolase"/>
    <property type="match status" value="1"/>
</dbReference>
<protein>
    <submittedName>
        <fullName evidence="4">Nitrilase</fullName>
    </submittedName>
</protein>
<gene>
    <name evidence="4" type="ORF">SAMN02745746_03334</name>
</gene>
<dbReference type="PANTHER" id="PTHR23088">
    <property type="entry name" value="NITRILASE-RELATED"/>
    <property type="match status" value="1"/>
</dbReference>
<feature type="domain" description="CN hydrolase" evidence="3">
    <location>
        <begin position="5"/>
        <end position="250"/>
    </location>
</feature>
<evidence type="ECO:0000256" key="1">
    <source>
        <dbReference type="ARBA" id="ARBA00010613"/>
    </source>
</evidence>
<comment type="similarity">
    <text evidence="1">Belongs to the carbon-nitrogen hydrolase superfamily. NIT1/NIT2 family.</text>
</comment>
<accession>A0A1Y6CC31</accession>
<evidence type="ECO:0000259" key="3">
    <source>
        <dbReference type="PROSITE" id="PS50263"/>
    </source>
</evidence>
<proteinExistence type="inferred from homology"/>
<sequence length="269" mass="29112">MKQKFTAAAVQMVSGTDVSANLEAAARLVAEAAEQGARLVVLPEYFCLMGEQDSDKVAHREAFGAGPIQAALAAMARRHGVWLVGGTVPLECPEPDRVFNSTLTYNPQGEVVARYDKIHLFGFTGTGESYCESNTIRPGTEPVKVSTPLADIAYSICYDLRFPELYRGLSPIDVIVLPAAFTATTGEAHWEPLIRSRAIENQCYLIASAQGGTHQNGRKTHGQSMIVDPWGRILAQQDKGEGVVLAEIDPSVIQSVRSRLPALAHRVLP</sequence>
<dbReference type="STRING" id="1123014.SAMN02745746_03334"/>